<dbReference type="Proteomes" id="UP001138500">
    <property type="component" value="Unassembled WGS sequence"/>
</dbReference>
<dbReference type="InterPro" id="IPR036188">
    <property type="entry name" value="FAD/NAD-bd_sf"/>
</dbReference>
<dbReference type="InterPro" id="IPR050281">
    <property type="entry name" value="Flavin_monoamine_oxidase"/>
</dbReference>
<evidence type="ECO:0000259" key="1">
    <source>
        <dbReference type="Pfam" id="PF01593"/>
    </source>
</evidence>
<dbReference type="AlphaFoldDB" id="A0A9W7W4P0"/>
<accession>A0A9W7W4P0</accession>
<protein>
    <submittedName>
        <fullName evidence="2">L-amino-acid oxidase</fullName>
    </submittedName>
</protein>
<feature type="domain" description="Amine oxidase" evidence="1">
    <location>
        <begin position="179"/>
        <end position="655"/>
    </location>
</feature>
<evidence type="ECO:0000313" key="2">
    <source>
        <dbReference type="EMBL" id="KAH9836898.1"/>
    </source>
</evidence>
<dbReference type="Pfam" id="PF01593">
    <property type="entry name" value="Amino_oxidase"/>
    <property type="match status" value="1"/>
</dbReference>
<dbReference type="OrthoDB" id="7777654at2759"/>
<dbReference type="SUPFAM" id="SSF51905">
    <property type="entry name" value="FAD/NAD(P)-binding domain"/>
    <property type="match status" value="1"/>
</dbReference>
<dbReference type="PANTHER" id="PTHR10742">
    <property type="entry name" value="FLAVIN MONOAMINE OXIDASE"/>
    <property type="match status" value="1"/>
</dbReference>
<dbReference type="GO" id="GO:0009063">
    <property type="term" value="P:amino acid catabolic process"/>
    <property type="evidence" value="ECO:0007669"/>
    <property type="project" value="TreeGrafter"/>
</dbReference>
<proteinExistence type="predicted"/>
<dbReference type="Gene3D" id="3.90.660.10">
    <property type="match status" value="1"/>
</dbReference>
<evidence type="ECO:0000313" key="3">
    <source>
        <dbReference type="Proteomes" id="UP001138500"/>
    </source>
</evidence>
<sequence>MFCAALLCATVASATVIQRSTTISFQDDLVVEAGGMHNVHITYHAPLDGELSLHYGSCEARSTDECHHRLGKTHVGSHPLAKRHLAHPEQRPQRFVWLPPQEIATGGCLHAFSEGALVGRSAPVTVVSRKNKRWEAAADIMDAEGPWFDGVEYLQEKEPDSVFVSSVKSKEFGIIGGGMSGLMTAHLLDSVGIHNWKIVEASSRIGGRVHTSYLNGTKPDEYQYQEMGPMRFPVSITYTDPDETIEIMDHRMVFQLADVLNKQNDNDSEYQVNFIPWIQSADGDPAETSKRRPDGTVPSVAEVSAVPAYQDDANVTYSNATAVALASDAFDDWIGMDRDRIAFFAKNIFKAHKWAVDNGYFHFSEAGYLRYLKEISSNITDQINDISDNTPAWEYETVYFDATEWRTIDQGLSRLPAAFGPQVLNRTIFQTAVQGMKWNETTETMTIEYRDKNLFDIEPETMEFDYVVVSVPFSKVRVWRLPEYSSLLNRAIARVNYDQSCKVALHYRTRFWEHLEHPIFGGCGSTDIPQIGSVCYPSYKINSTLPGVILGSYVSTVGARSVGSMTEEEHVAYVQRAMVEIHGEVAQEQFTGAYDRICWEFNEYQAGAWADPTTDQQNLYLPAYFQTEKHTVFIGEATSYSHAWIWSALESAVRGTTQLLLDMGLVDEAKEITEFWMARWISM</sequence>
<keyword evidence="3" id="KW-1185">Reference proteome</keyword>
<gene>
    <name evidence="2" type="ORF">Tdes44962_MAKER08423</name>
</gene>
<reference evidence="2 3" key="2">
    <citation type="journal article" date="2021" name="Curr. Genet.">
        <title>Genetic response to nitrogen starvation in the aggressive Eucalyptus foliar pathogen Teratosphaeria destructans.</title>
        <authorList>
            <person name="Havenga M."/>
            <person name="Wingfield B.D."/>
            <person name="Wingfield M.J."/>
            <person name="Dreyer L.L."/>
            <person name="Roets F."/>
            <person name="Aylward J."/>
        </authorList>
    </citation>
    <scope>NUCLEOTIDE SEQUENCE [LARGE SCALE GENOMIC DNA]</scope>
    <source>
        <strain evidence="2">CMW44962</strain>
    </source>
</reference>
<organism evidence="2 3">
    <name type="scientific">Teratosphaeria destructans</name>
    <dbReference type="NCBI Taxonomy" id="418781"/>
    <lineage>
        <taxon>Eukaryota</taxon>
        <taxon>Fungi</taxon>
        <taxon>Dikarya</taxon>
        <taxon>Ascomycota</taxon>
        <taxon>Pezizomycotina</taxon>
        <taxon>Dothideomycetes</taxon>
        <taxon>Dothideomycetidae</taxon>
        <taxon>Mycosphaerellales</taxon>
        <taxon>Teratosphaeriaceae</taxon>
        <taxon>Teratosphaeria</taxon>
    </lineage>
</organism>
<dbReference type="EMBL" id="RIBY02000813">
    <property type="protein sequence ID" value="KAH9836898.1"/>
    <property type="molecule type" value="Genomic_DNA"/>
</dbReference>
<reference evidence="2 3" key="1">
    <citation type="journal article" date="2018" name="IMA Fungus">
        <title>IMA Genome-F 10: Nine draft genome sequences of Claviceps purpurea s.lat., including C. arundinis, C. humidiphila, and C. cf. spartinae, pseudomolecules for the pitch canker pathogen Fusarium circinatum, draft genome of Davidsoniella eucalypti, Grosmannia galeiformis, Quambalaria eucalypti, and Teratosphaeria destructans.</title>
        <authorList>
            <person name="Wingfield B.D."/>
            <person name="Liu M."/>
            <person name="Nguyen H.D."/>
            <person name="Lane F.A."/>
            <person name="Morgan S.W."/>
            <person name="De Vos L."/>
            <person name="Wilken P.M."/>
            <person name="Duong T.A."/>
            <person name="Aylward J."/>
            <person name="Coetzee M.P."/>
            <person name="Dadej K."/>
            <person name="De Beer Z.W."/>
            <person name="Findlay W."/>
            <person name="Havenga M."/>
            <person name="Kolarik M."/>
            <person name="Menzies J.G."/>
            <person name="Naidoo K."/>
            <person name="Pochopski O."/>
            <person name="Shoukouhi P."/>
            <person name="Santana Q.C."/>
            <person name="Seifert K.A."/>
            <person name="Soal N."/>
            <person name="Steenkamp E.T."/>
            <person name="Tatham C.T."/>
            <person name="van der Nest M.A."/>
            <person name="Wingfield M.J."/>
        </authorList>
    </citation>
    <scope>NUCLEOTIDE SEQUENCE [LARGE SCALE GENOMIC DNA]</scope>
    <source>
        <strain evidence="2">CMW44962</strain>
    </source>
</reference>
<comment type="caution">
    <text evidence="2">The sequence shown here is derived from an EMBL/GenBank/DDBJ whole genome shotgun (WGS) entry which is preliminary data.</text>
</comment>
<name>A0A9W7W4P0_9PEZI</name>
<dbReference type="Gene3D" id="1.20.1440.240">
    <property type="match status" value="1"/>
</dbReference>
<dbReference type="SUPFAM" id="SSF54373">
    <property type="entry name" value="FAD-linked reductases, C-terminal domain"/>
    <property type="match status" value="1"/>
</dbReference>
<dbReference type="GO" id="GO:0001716">
    <property type="term" value="F:L-amino-acid oxidase activity"/>
    <property type="evidence" value="ECO:0007669"/>
    <property type="project" value="TreeGrafter"/>
</dbReference>
<dbReference type="Gene3D" id="3.50.50.60">
    <property type="entry name" value="FAD/NAD(P)-binding domain"/>
    <property type="match status" value="1"/>
</dbReference>
<dbReference type="PANTHER" id="PTHR10742:SF382">
    <property type="entry name" value="AMINE OXIDASE DOMAIN-CONTAINING PROTEIN"/>
    <property type="match status" value="1"/>
</dbReference>
<dbReference type="InterPro" id="IPR002937">
    <property type="entry name" value="Amino_oxidase"/>
</dbReference>